<proteinExistence type="predicted"/>
<sequence>MKTRRFVMAGVMAALLAGGAGTAVALGGDTSATTAAQQRTGTPAAAATEATRLATAQAEAVAAAQAAARGPRVVRPYEPVEIGQGAKMGLLPQGRQNYVVAWNDYAASVERAKGLVGDSIRPNSLSGGVNTDGDDVLFTGAFRTHTVPARITVRIGDGAVRDAGMLKLPGNPGWGTYHLDAAGEGPLVETVRVTAYGPDGAELARLTFDPGPAGGR</sequence>
<gene>
    <name evidence="2" type="ORF">JE024_22730</name>
</gene>
<keyword evidence="1" id="KW-0732">Signal</keyword>
<reference evidence="2 3" key="1">
    <citation type="journal article" date="2016" name="Arch. Microbiol.">
        <title>Streptomyces zhihengii sp. nov., isolated from rhizospheric soil of Psammosilene tunicoides.</title>
        <authorList>
            <person name="Huang M.J."/>
            <person name="Fei J.J."/>
            <person name="Salam N."/>
            <person name="Kim C.J."/>
            <person name="Hozzein W.N."/>
            <person name="Xiao M."/>
            <person name="Huang H.Q."/>
            <person name="Li W.J."/>
        </authorList>
    </citation>
    <scope>NUCLEOTIDE SEQUENCE [LARGE SCALE GENOMIC DNA]</scope>
    <source>
        <strain evidence="2 3">YIM T102</strain>
    </source>
</reference>
<evidence type="ECO:0000313" key="2">
    <source>
        <dbReference type="EMBL" id="MBM9621502.1"/>
    </source>
</evidence>
<dbReference type="Proteomes" id="UP000664109">
    <property type="component" value="Unassembled WGS sequence"/>
</dbReference>
<name>A0ABS2UVA1_9ACTN</name>
<evidence type="ECO:0000313" key="3">
    <source>
        <dbReference type="Proteomes" id="UP000664109"/>
    </source>
</evidence>
<dbReference type="EMBL" id="JAFEJA010000001">
    <property type="protein sequence ID" value="MBM9621502.1"/>
    <property type="molecule type" value="Genomic_DNA"/>
</dbReference>
<comment type="caution">
    <text evidence="2">The sequence shown here is derived from an EMBL/GenBank/DDBJ whole genome shotgun (WGS) entry which is preliminary data.</text>
</comment>
<accession>A0ABS2UVA1</accession>
<evidence type="ECO:0008006" key="4">
    <source>
        <dbReference type="Google" id="ProtNLM"/>
    </source>
</evidence>
<protein>
    <recommendedName>
        <fullName evidence="4">Lipoprotein</fullName>
    </recommendedName>
</protein>
<feature type="signal peptide" evidence="1">
    <location>
        <begin position="1"/>
        <end position="25"/>
    </location>
</feature>
<evidence type="ECO:0000256" key="1">
    <source>
        <dbReference type="SAM" id="SignalP"/>
    </source>
</evidence>
<keyword evidence="3" id="KW-1185">Reference proteome</keyword>
<feature type="chain" id="PRO_5047171931" description="Lipoprotein" evidence="1">
    <location>
        <begin position="26"/>
        <end position="216"/>
    </location>
</feature>
<organism evidence="2 3">
    <name type="scientific">Streptomyces zhihengii</name>
    <dbReference type="NCBI Taxonomy" id="1818004"/>
    <lineage>
        <taxon>Bacteria</taxon>
        <taxon>Bacillati</taxon>
        <taxon>Actinomycetota</taxon>
        <taxon>Actinomycetes</taxon>
        <taxon>Kitasatosporales</taxon>
        <taxon>Streptomycetaceae</taxon>
        <taxon>Streptomyces</taxon>
    </lineage>
</organism>
<dbReference type="RefSeq" id="WP_205375351.1">
    <property type="nucleotide sequence ID" value="NZ_JAFEJA010000001.1"/>
</dbReference>